<proteinExistence type="predicted"/>
<name>A0A150TX19_SORCE</name>
<sequence>MVFSYARRITQTSAAGAALLGLATAAAGCVAESSEPSMDDIDAPAAAAVAHQGVNRAEGISAEARLVQKGNYNVMVLADTVPRSARDAVARLLRQEHGNEVLAWTVAEQDGPHHAFAYPRARYDTSGEREGKEDPRLKALRMALIDAVQSGSASRAAPSTCHTLYQYAIICSGKTFDSCGVQGTSSPTGRLASYGFDNYASCFFEWNTSNGVDVFDGNYQTEYIGAILDDWWQFNATFDNKASSLVNYY</sequence>
<dbReference type="AlphaFoldDB" id="A0A150TX19"/>
<feature type="chain" id="PRO_5007570010" description="Secreted protein" evidence="1">
    <location>
        <begin position="28"/>
        <end position="249"/>
    </location>
</feature>
<evidence type="ECO:0000313" key="2">
    <source>
        <dbReference type="EMBL" id="KYG09249.1"/>
    </source>
</evidence>
<gene>
    <name evidence="2" type="ORF">BE21_19105</name>
</gene>
<evidence type="ECO:0008006" key="4">
    <source>
        <dbReference type="Google" id="ProtNLM"/>
    </source>
</evidence>
<accession>A0A150TX19</accession>
<evidence type="ECO:0000256" key="1">
    <source>
        <dbReference type="SAM" id="SignalP"/>
    </source>
</evidence>
<protein>
    <recommendedName>
        <fullName evidence="4">Secreted protein</fullName>
    </recommendedName>
</protein>
<keyword evidence="1" id="KW-0732">Signal</keyword>
<evidence type="ECO:0000313" key="3">
    <source>
        <dbReference type="Proteomes" id="UP000075502"/>
    </source>
</evidence>
<feature type="signal peptide" evidence="1">
    <location>
        <begin position="1"/>
        <end position="27"/>
    </location>
</feature>
<dbReference type="PROSITE" id="PS51257">
    <property type="entry name" value="PROKAR_LIPOPROTEIN"/>
    <property type="match status" value="1"/>
</dbReference>
<organism evidence="2 3">
    <name type="scientific">Sorangium cellulosum</name>
    <name type="common">Polyangium cellulosum</name>
    <dbReference type="NCBI Taxonomy" id="56"/>
    <lineage>
        <taxon>Bacteria</taxon>
        <taxon>Pseudomonadati</taxon>
        <taxon>Myxococcota</taxon>
        <taxon>Polyangia</taxon>
        <taxon>Polyangiales</taxon>
        <taxon>Polyangiaceae</taxon>
        <taxon>Sorangium</taxon>
    </lineage>
</organism>
<dbReference type="Proteomes" id="UP000075502">
    <property type="component" value="Unassembled WGS sequence"/>
</dbReference>
<dbReference type="EMBL" id="JEME01000744">
    <property type="protein sequence ID" value="KYG09249.1"/>
    <property type="molecule type" value="Genomic_DNA"/>
</dbReference>
<reference evidence="2 3" key="1">
    <citation type="submission" date="2014-02" db="EMBL/GenBank/DDBJ databases">
        <title>The small core and large imbalanced accessory genome model reveals a collaborative survival strategy of Sorangium cellulosum strains in nature.</title>
        <authorList>
            <person name="Han K."/>
            <person name="Peng R."/>
            <person name="Blom J."/>
            <person name="Li Y.-Z."/>
        </authorList>
    </citation>
    <scope>NUCLEOTIDE SEQUENCE [LARGE SCALE GENOMIC DNA]</scope>
    <source>
        <strain evidence="2 3">So0007-03</strain>
    </source>
</reference>
<comment type="caution">
    <text evidence="2">The sequence shown here is derived from an EMBL/GenBank/DDBJ whole genome shotgun (WGS) entry which is preliminary data.</text>
</comment>